<dbReference type="Proteomes" id="UP000790377">
    <property type="component" value="Unassembled WGS sequence"/>
</dbReference>
<sequence length="301" mass="32701">MKTALLICDPTHEDFITAHGNITNLVTELFKNFANRSLLPGLVSQSLHDGIHEFNALGGELPENVAEYNSVIVSGSACGVNDKEPWIQKLTEFLRDTATNHPKVKLIGICFGHQIISNAVFDLPVKANPKGWEIGPYKIDLTETGKVIFMGKESLTIELFHHDAVFSEAPPAPAAPSAPEAPSTPEAPPPPPPETVIRTTKIWGKTEKTDNQGIVSWTGSTLNSVDDIHIFTSQGHPELTQEMTSTLINLFEGKGIEKHAADEARKRVAAFKGDLDQDALALLMWALSTGNGKAFKFSNDS</sequence>
<evidence type="ECO:0000313" key="1">
    <source>
        <dbReference type="EMBL" id="KAH7905957.1"/>
    </source>
</evidence>
<dbReference type="EMBL" id="MU268093">
    <property type="protein sequence ID" value="KAH7905957.1"/>
    <property type="molecule type" value="Genomic_DNA"/>
</dbReference>
<name>A0ACB7ZZ74_9AGAM</name>
<proteinExistence type="predicted"/>
<evidence type="ECO:0000313" key="2">
    <source>
        <dbReference type="Proteomes" id="UP000790377"/>
    </source>
</evidence>
<keyword evidence="2" id="KW-1185">Reference proteome</keyword>
<gene>
    <name evidence="1" type="ORF">BJ138DRAFT_1016968</name>
</gene>
<comment type="caution">
    <text evidence="1">The sequence shown here is derived from an EMBL/GenBank/DDBJ whole genome shotgun (WGS) entry which is preliminary data.</text>
</comment>
<organism evidence="1 2">
    <name type="scientific">Hygrophoropsis aurantiaca</name>
    <dbReference type="NCBI Taxonomy" id="72124"/>
    <lineage>
        <taxon>Eukaryota</taxon>
        <taxon>Fungi</taxon>
        <taxon>Dikarya</taxon>
        <taxon>Basidiomycota</taxon>
        <taxon>Agaricomycotina</taxon>
        <taxon>Agaricomycetes</taxon>
        <taxon>Agaricomycetidae</taxon>
        <taxon>Boletales</taxon>
        <taxon>Coniophorineae</taxon>
        <taxon>Hygrophoropsidaceae</taxon>
        <taxon>Hygrophoropsis</taxon>
    </lineage>
</organism>
<accession>A0ACB7ZZ74</accession>
<protein>
    <submittedName>
        <fullName evidence="1">Class I glutamine amidotransferase-like protein</fullName>
    </submittedName>
</protein>
<reference evidence="1" key="1">
    <citation type="journal article" date="2021" name="New Phytol.">
        <title>Evolutionary innovations through gain and loss of genes in the ectomycorrhizal Boletales.</title>
        <authorList>
            <person name="Wu G."/>
            <person name="Miyauchi S."/>
            <person name="Morin E."/>
            <person name="Kuo A."/>
            <person name="Drula E."/>
            <person name="Varga T."/>
            <person name="Kohler A."/>
            <person name="Feng B."/>
            <person name="Cao Y."/>
            <person name="Lipzen A."/>
            <person name="Daum C."/>
            <person name="Hundley H."/>
            <person name="Pangilinan J."/>
            <person name="Johnson J."/>
            <person name="Barry K."/>
            <person name="LaButti K."/>
            <person name="Ng V."/>
            <person name="Ahrendt S."/>
            <person name="Min B."/>
            <person name="Choi I.G."/>
            <person name="Park H."/>
            <person name="Plett J.M."/>
            <person name="Magnuson J."/>
            <person name="Spatafora J.W."/>
            <person name="Nagy L.G."/>
            <person name="Henrissat B."/>
            <person name="Grigoriev I.V."/>
            <person name="Yang Z.L."/>
            <person name="Xu J."/>
            <person name="Martin F.M."/>
        </authorList>
    </citation>
    <scope>NUCLEOTIDE SEQUENCE</scope>
    <source>
        <strain evidence="1">ATCC 28755</strain>
    </source>
</reference>